<keyword evidence="4" id="KW-1185">Reference proteome</keyword>
<dbReference type="Proteomes" id="UP000017148">
    <property type="component" value="Unassembled WGS sequence"/>
</dbReference>
<dbReference type="PROSITE" id="PS51257">
    <property type="entry name" value="PROKAR_LIPOPROTEIN"/>
    <property type="match status" value="1"/>
</dbReference>
<feature type="region of interest" description="Disordered" evidence="1">
    <location>
        <begin position="25"/>
        <end position="70"/>
    </location>
</feature>
<feature type="signal peptide" evidence="2">
    <location>
        <begin position="1"/>
        <end position="21"/>
    </location>
</feature>
<evidence type="ECO:0000256" key="2">
    <source>
        <dbReference type="SAM" id="SignalP"/>
    </source>
</evidence>
<keyword evidence="2" id="KW-0732">Signal</keyword>
<evidence type="ECO:0000256" key="1">
    <source>
        <dbReference type="SAM" id="MobiDB-lite"/>
    </source>
</evidence>
<accession>U7D7I3</accession>
<evidence type="ECO:0008006" key="5">
    <source>
        <dbReference type="Google" id="ProtNLM"/>
    </source>
</evidence>
<feature type="compositionally biased region" description="Acidic residues" evidence="1">
    <location>
        <begin position="46"/>
        <end position="70"/>
    </location>
</feature>
<dbReference type="STRING" id="1313304.CALK_0403"/>
<protein>
    <recommendedName>
        <fullName evidence="5">Secreted protein</fullName>
    </recommendedName>
</protein>
<gene>
    <name evidence="3" type="ORF">CALK_0403</name>
</gene>
<name>U7D7I3_9BACT</name>
<reference evidence="3 4" key="1">
    <citation type="journal article" date="2013" name="Environ. Microbiol.">
        <title>Genome analysis of Chitinivibrio alkaliphilus gen. nov., sp. nov., a novel extremely haloalkaliphilic anaerobic chitinolytic bacterium from the candidate phylum Termite Group 3.</title>
        <authorList>
            <person name="Sorokin D.Y."/>
            <person name="Gumerov V.M."/>
            <person name="Rakitin A.L."/>
            <person name="Beletsky A.V."/>
            <person name="Damste J.S."/>
            <person name="Muyzer G."/>
            <person name="Mardanov A.V."/>
            <person name="Ravin N.V."/>
        </authorList>
    </citation>
    <scope>NUCLEOTIDE SEQUENCE [LARGE SCALE GENOMIC DNA]</scope>
    <source>
        <strain evidence="3 4">ACht1</strain>
    </source>
</reference>
<evidence type="ECO:0000313" key="3">
    <source>
        <dbReference type="EMBL" id="ERP38915.1"/>
    </source>
</evidence>
<dbReference type="AlphaFoldDB" id="U7D7I3"/>
<sequence>MKKCLMLTALFALLVAFVGCGGDMEPPVDDQIQQIEEPAPAPEVEPTPEDDFGIEEEGDDDLGEEEEFEF</sequence>
<comment type="caution">
    <text evidence="3">The sequence shown here is derived from an EMBL/GenBank/DDBJ whole genome shotgun (WGS) entry which is preliminary data.</text>
</comment>
<proteinExistence type="predicted"/>
<evidence type="ECO:0000313" key="4">
    <source>
        <dbReference type="Proteomes" id="UP000017148"/>
    </source>
</evidence>
<organism evidence="3 4">
    <name type="scientific">Chitinivibrio alkaliphilus ACht1</name>
    <dbReference type="NCBI Taxonomy" id="1313304"/>
    <lineage>
        <taxon>Bacteria</taxon>
        <taxon>Pseudomonadati</taxon>
        <taxon>Fibrobacterota</taxon>
        <taxon>Chitinivibrionia</taxon>
        <taxon>Chitinivibrionales</taxon>
        <taxon>Chitinivibrionaceae</taxon>
        <taxon>Chitinivibrio</taxon>
    </lineage>
</organism>
<dbReference type="RefSeq" id="WP_022635943.1">
    <property type="nucleotide sequence ID" value="NZ_ASJR01000003.1"/>
</dbReference>
<dbReference type="EMBL" id="ASJR01000003">
    <property type="protein sequence ID" value="ERP38915.1"/>
    <property type="molecule type" value="Genomic_DNA"/>
</dbReference>
<feature type="chain" id="PRO_5004679057" description="Secreted protein" evidence="2">
    <location>
        <begin position="22"/>
        <end position="70"/>
    </location>
</feature>